<organism evidence="1">
    <name type="scientific">Fusarium oxysporum f. sp. conglutinans race 2 54008</name>
    <dbReference type="NCBI Taxonomy" id="1089457"/>
    <lineage>
        <taxon>Eukaryota</taxon>
        <taxon>Fungi</taxon>
        <taxon>Dikarya</taxon>
        <taxon>Ascomycota</taxon>
        <taxon>Pezizomycotina</taxon>
        <taxon>Sordariomycetes</taxon>
        <taxon>Hypocreomycetidae</taxon>
        <taxon>Hypocreales</taxon>
        <taxon>Nectriaceae</taxon>
        <taxon>Fusarium</taxon>
        <taxon>Fusarium oxysporum species complex</taxon>
    </lineage>
</organism>
<sequence>MEKALEMNTKGSILYSTGLLHNAWIPTHKEELCRGVKSGTT</sequence>
<reference evidence="1" key="2">
    <citation type="submission" date="2012-05" db="EMBL/GenBank/DDBJ databases">
        <title>The Genome Annotation of Fusarium oxysporum PHW808.</title>
        <authorList>
            <consortium name="The Broad Institute Genomics Platform"/>
            <person name="Ma L.-J."/>
            <person name="Corby-Kistler H."/>
            <person name="Broz K."/>
            <person name="Gale L.R."/>
            <person name="Jonkers W."/>
            <person name="O'Donnell K."/>
            <person name="Ploetz R."/>
            <person name="Steinberg C."/>
            <person name="Schwartz D.C."/>
            <person name="VanEtten H."/>
            <person name="Zhou S."/>
            <person name="Young S.K."/>
            <person name="Zeng Q."/>
            <person name="Gargeya S."/>
            <person name="Fitzgerald M."/>
            <person name="Abouelleil A."/>
            <person name="Alvarado L."/>
            <person name="Chapman S.B."/>
            <person name="Gainer-Dewar J."/>
            <person name="Goldberg J."/>
            <person name="Griggs A."/>
            <person name="Gujja S."/>
            <person name="Hansen M."/>
            <person name="Howarth C."/>
            <person name="Imamovic A."/>
            <person name="Ireland A."/>
            <person name="Larimer J."/>
            <person name="McCowan C."/>
            <person name="Murphy C."/>
            <person name="Pearson M."/>
            <person name="Poon T.W."/>
            <person name="Priest M."/>
            <person name="Roberts A."/>
            <person name="Saif S."/>
            <person name="Shea T."/>
            <person name="Sykes S."/>
            <person name="Wortman J."/>
            <person name="Nusbaum C."/>
            <person name="Birren B."/>
        </authorList>
    </citation>
    <scope>NUCLEOTIDE SEQUENCE</scope>
    <source>
        <strain evidence="1">54008</strain>
    </source>
</reference>
<name>X0GKI3_FUSOX</name>
<dbReference type="AlphaFoldDB" id="X0GKI3"/>
<accession>X0GKI3</accession>
<reference evidence="1" key="1">
    <citation type="submission" date="2011-11" db="EMBL/GenBank/DDBJ databases">
        <title>The Genome Sequence of Fusarium oxysporum PHW808.</title>
        <authorList>
            <consortium name="The Broad Institute Genome Sequencing Platform"/>
            <person name="Ma L.-J."/>
            <person name="Gale L.R."/>
            <person name="Schwartz D.C."/>
            <person name="Zhou S."/>
            <person name="Corby-Kistler H."/>
            <person name="Young S.K."/>
            <person name="Zeng Q."/>
            <person name="Gargeya S."/>
            <person name="Fitzgerald M."/>
            <person name="Haas B."/>
            <person name="Abouelleil A."/>
            <person name="Alvarado L."/>
            <person name="Arachchi H.M."/>
            <person name="Berlin A."/>
            <person name="Brown A."/>
            <person name="Chapman S.B."/>
            <person name="Chen Z."/>
            <person name="Dunbar C."/>
            <person name="Freedman E."/>
            <person name="Gearin G."/>
            <person name="Goldberg J."/>
            <person name="Griggs A."/>
            <person name="Gujja S."/>
            <person name="Heiman D."/>
            <person name="Howarth C."/>
            <person name="Larson L."/>
            <person name="Lui A."/>
            <person name="MacDonald P.J.P."/>
            <person name="Montmayeur A."/>
            <person name="Murphy C."/>
            <person name="Neiman D."/>
            <person name="Pearson M."/>
            <person name="Priest M."/>
            <person name="Roberts A."/>
            <person name="Saif S."/>
            <person name="Shea T."/>
            <person name="Shenoy N."/>
            <person name="Sisk P."/>
            <person name="Stolte C."/>
            <person name="Sykes S."/>
            <person name="Wortman J."/>
            <person name="Nusbaum C."/>
            <person name="Birren B."/>
        </authorList>
    </citation>
    <scope>NUCLEOTIDE SEQUENCE [LARGE SCALE GENOMIC DNA]</scope>
    <source>
        <strain evidence="1">54008</strain>
    </source>
</reference>
<evidence type="ECO:0000313" key="1">
    <source>
        <dbReference type="EMBL" id="EXL64157.1"/>
    </source>
</evidence>
<protein>
    <submittedName>
        <fullName evidence="1">Uncharacterized protein</fullName>
    </submittedName>
</protein>
<dbReference type="HOGENOM" id="CLU_3279545_0_0_1"/>
<dbReference type="EMBL" id="JH659309">
    <property type="protein sequence ID" value="EXL64157.1"/>
    <property type="molecule type" value="Genomic_DNA"/>
</dbReference>
<dbReference type="Proteomes" id="UP000030676">
    <property type="component" value="Unassembled WGS sequence"/>
</dbReference>
<proteinExistence type="predicted"/>
<gene>
    <name evidence="1" type="ORF">FOPG_19572</name>
</gene>